<dbReference type="HOGENOM" id="CLU_137916_0_0_14"/>
<gene>
    <name evidence="1" type="ordered locus">MHLP_00820</name>
</gene>
<protein>
    <submittedName>
        <fullName evidence="1">Uncharacterized protein</fullName>
    </submittedName>
</protein>
<dbReference type="KEGG" id="mhl:MHLP_00820"/>
<evidence type="ECO:0000313" key="2">
    <source>
        <dbReference type="Proteomes" id="UP000006502"/>
    </source>
</evidence>
<name>I7CIP2_MYCHA</name>
<dbReference type="AlphaFoldDB" id="I7CIP2"/>
<reference evidence="2" key="2">
    <citation type="submission" date="2012-07" db="EMBL/GenBank/DDBJ databases">
        <title>Complete genome sequence of 'Candidatus Mycoplasma haemolamae'.</title>
        <authorList>
            <person name="Guimaraes A.M.S."/>
            <person name="Toth B."/>
            <person name="Santos A.P."/>
            <person name="Nascimento N.C."/>
            <person name="Sojka J.E."/>
            <person name="Messick J.B."/>
        </authorList>
    </citation>
    <scope>NUCLEOTIDE SEQUENCE [LARGE SCALE GENOMIC DNA]</scope>
    <source>
        <strain evidence="2">Purdue</strain>
    </source>
</reference>
<dbReference type="Proteomes" id="UP000006502">
    <property type="component" value="Chromosome"/>
</dbReference>
<dbReference type="EMBL" id="CP003731">
    <property type="protein sequence ID" value="AFO51744.1"/>
    <property type="molecule type" value="Genomic_DNA"/>
</dbReference>
<accession>I7CIP2</accession>
<dbReference type="STRING" id="1212765.MHLP_00820"/>
<reference evidence="1 2" key="1">
    <citation type="journal article" date="2012" name="J. Bacteriol.">
        <title>Genome Sequence of "Candidatus Mycoplasma haemolamae" Strain Purdue, a Red Blood Cell Pathogen of Alpacas (Vicugna pacos) and Llamas (Lama glama).</title>
        <authorList>
            <person name="Guimaraes A.M."/>
            <person name="Toth B."/>
            <person name="Santos A.P."/>
            <person name="do Nascimento N.C."/>
            <person name="Kritchevsky J.E."/>
            <person name="Messick J.B."/>
        </authorList>
    </citation>
    <scope>NUCLEOTIDE SEQUENCE [LARGE SCALE GENOMIC DNA]</scope>
    <source>
        <strain evidence="1 2">Purdue</strain>
    </source>
</reference>
<keyword evidence="2" id="KW-1185">Reference proteome</keyword>
<proteinExistence type="predicted"/>
<sequence length="163" mass="18271">MILKVLSAKVVIPSLLAGGGITSYGIIQALPIGVTEEQGIPFYFQNTNDKTTLLDCPLYDLSDSYFPNLLLLRFDEKTAELKCIKGSSDQGKNIKVKKQMQGSTYQETKSPEDGEIALLQCDSQDRDEPKLFKCTLKDKDFEIINGTERVGEETQNKLIFKIR</sequence>
<organism evidence="1 2">
    <name type="scientific">Mycoplasma haematolamae (strain Purdue)</name>
    <dbReference type="NCBI Taxonomy" id="1212765"/>
    <lineage>
        <taxon>Bacteria</taxon>
        <taxon>Bacillati</taxon>
        <taxon>Mycoplasmatota</taxon>
        <taxon>Mollicutes</taxon>
        <taxon>Mycoplasmataceae</taxon>
        <taxon>Mycoplasma</taxon>
    </lineage>
</organism>
<evidence type="ECO:0000313" key="1">
    <source>
        <dbReference type="EMBL" id="AFO51744.1"/>
    </source>
</evidence>
<dbReference type="PATRIC" id="fig|1212765.3.peg.189"/>